<evidence type="ECO:0000313" key="2">
    <source>
        <dbReference type="EMBL" id="OIZ95468.1"/>
    </source>
</evidence>
<protein>
    <submittedName>
        <fullName evidence="2">Uncharacterized protein</fullName>
    </submittedName>
</protein>
<dbReference type="AlphaFoldDB" id="A0A1J8P6S8"/>
<evidence type="ECO:0000313" key="3">
    <source>
        <dbReference type="Proteomes" id="UP000183924"/>
    </source>
</evidence>
<proteinExistence type="predicted"/>
<gene>
    <name evidence="2" type="ORF">A1D18_01840</name>
</gene>
<feature type="region of interest" description="Disordered" evidence="1">
    <location>
        <begin position="42"/>
        <end position="65"/>
    </location>
</feature>
<reference evidence="2 3" key="1">
    <citation type="submission" date="2016-03" db="EMBL/GenBank/DDBJ databases">
        <title>Comparative genomics of Rickettsiella.</title>
        <authorList>
            <person name="Chandler C."/>
            <person name="Wang Y."/>
        </authorList>
    </citation>
    <scope>NUCLEOTIDE SEQUENCE [LARGE SCALE GENOMIC DNA]</scope>
    <source>
        <strain evidence="2 3">RCFS May 2013</strain>
    </source>
</reference>
<comment type="caution">
    <text evidence="2">The sequence shown here is derived from an EMBL/GenBank/DDBJ whole genome shotgun (WGS) entry which is preliminary data.</text>
</comment>
<name>A0A1J8P6S8_9COXI</name>
<dbReference type="EMBL" id="LUKY01000031">
    <property type="protein sequence ID" value="OIZ95468.1"/>
    <property type="molecule type" value="Genomic_DNA"/>
</dbReference>
<feature type="region of interest" description="Disordered" evidence="1">
    <location>
        <begin position="350"/>
        <end position="371"/>
    </location>
</feature>
<evidence type="ECO:0000256" key="1">
    <source>
        <dbReference type="SAM" id="MobiDB-lite"/>
    </source>
</evidence>
<feature type="region of interest" description="Disordered" evidence="1">
    <location>
        <begin position="308"/>
        <end position="336"/>
    </location>
</feature>
<sequence>MENFNNTINKFEEGFDALAKNSTEFNLTDTEREPTQYVQFDHANSLASQKPLKPPRPLPRKSLSVPSPEYVNIGCGDEKLLKYSHLDRSTRKKKPKKSRARPCELLPRINENLCENFSQLGLSNREPETIQPGAIEPTGYFLSDTNIAAETLLNRNSSEDYAEFVLQNNLYIDFLRRIGESPTEYFSLDADNTLTPQKPLTHNKPNSSVDYNEFFLSNPDYVSFSQRIKEPATQHFSLGADNTLTSQKLLNETLPRAKKKMCVNFADPEKSTLDSFSNKKLKKFKKNQPESLFPLEEKKEPLFAYRNPDGTIEWGDQPNDTSQSDSIKSKQPHGLNLSKYLPKNLLFWPHSPEKKEQDLEEEKPQTTQLRK</sequence>
<keyword evidence="3" id="KW-1185">Reference proteome</keyword>
<organism evidence="2 3">
    <name type="scientific">Candidatus Rickettsiella isopodorum</name>
    <dbReference type="NCBI Taxonomy" id="1225476"/>
    <lineage>
        <taxon>Bacteria</taxon>
        <taxon>Pseudomonadati</taxon>
        <taxon>Pseudomonadota</taxon>
        <taxon>Gammaproteobacteria</taxon>
        <taxon>Legionellales</taxon>
        <taxon>Coxiellaceae</taxon>
        <taxon>Rickettsiella</taxon>
    </lineage>
</organism>
<accession>A0A1J8P6S8</accession>
<dbReference type="RefSeq" id="WP_071662127.1">
    <property type="nucleotide sequence ID" value="NZ_LUKY01000031.1"/>
</dbReference>
<dbReference type="Proteomes" id="UP000183924">
    <property type="component" value="Unassembled WGS sequence"/>
</dbReference>